<keyword evidence="3" id="KW-0433">Leucine-rich repeat</keyword>
<dbReference type="FunFam" id="3.80.10.10:FF:000111">
    <property type="entry name" value="LRR receptor-like serine/threonine-protein kinase ERECTA"/>
    <property type="match status" value="1"/>
</dbReference>
<evidence type="ECO:0000256" key="10">
    <source>
        <dbReference type="ARBA" id="ARBA00023180"/>
    </source>
</evidence>
<comment type="subcellular location">
    <subcellularLocation>
        <location evidence="1">Membrane</location>
        <topology evidence="1">Single-pass type I membrane protein</topology>
    </subcellularLocation>
</comment>
<evidence type="ECO:0000256" key="8">
    <source>
        <dbReference type="ARBA" id="ARBA00023136"/>
    </source>
</evidence>
<evidence type="ECO:0000256" key="2">
    <source>
        <dbReference type="ARBA" id="ARBA00009592"/>
    </source>
</evidence>
<dbReference type="PANTHER" id="PTHR48063">
    <property type="entry name" value="LRR RECEPTOR-LIKE KINASE"/>
    <property type="match status" value="1"/>
</dbReference>
<comment type="caution">
    <text evidence="11">The sequence shown here is derived from an EMBL/GenBank/DDBJ whole genome shotgun (WGS) entry which is preliminary data.</text>
</comment>
<dbReference type="PROSITE" id="PS51450">
    <property type="entry name" value="LRR"/>
    <property type="match status" value="2"/>
</dbReference>
<comment type="similarity">
    <text evidence="2">Belongs to the RLP family.</text>
</comment>
<evidence type="ECO:0000256" key="9">
    <source>
        <dbReference type="ARBA" id="ARBA00023170"/>
    </source>
</evidence>
<dbReference type="InterPro" id="IPR001611">
    <property type="entry name" value="Leu-rich_rpt"/>
</dbReference>
<dbReference type="EMBL" id="JAEACU010000007">
    <property type="protein sequence ID" value="KAH7522630.1"/>
    <property type="molecule type" value="Genomic_DNA"/>
</dbReference>
<keyword evidence="10" id="KW-0325">Glycoprotein</keyword>
<sequence length="191" mass="21473">MWSLSNVWFMNFSVKYLTGHLSLEIGKFMNLQMLDLSYNQLSASIPQMLSNLKMLQQLNLSNNAFQGNIPTSIGDLASLESLDLSSNNLSGIIPKSLEKLHYLTYLNLSFNMLNGPVPITGTFANFTLQSFMGNPNLCGNSKLKPKHNSFKIKKGNVLAQIYYFSNCCCNTCGIIDNYVYQKEKQQESTIL</sequence>
<evidence type="ECO:0000256" key="4">
    <source>
        <dbReference type="ARBA" id="ARBA00022692"/>
    </source>
</evidence>
<keyword evidence="7" id="KW-1133">Transmembrane helix</keyword>
<dbReference type="Pfam" id="PF13855">
    <property type="entry name" value="LRR_8"/>
    <property type="match status" value="2"/>
</dbReference>
<protein>
    <recommendedName>
        <fullName evidence="13">Non-specific serine/threonine protein kinase</fullName>
    </recommendedName>
</protein>
<evidence type="ECO:0000313" key="12">
    <source>
        <dbReference type="Proteomes" id="UP000813462"/>
    </source>
</evidence>
<keyword evidence="9" id="KW-0675">Receptor</keyword>
<evidence type="ECO:0000256" key="1">
    <source>
        <dbReference type="ARBA" id="ARBA00004479"/>
    </source>
</evidence>
<dbReference type="GO" id="GO:0016020">
    <property type="term" value="C:membrane"/>
    <property type="evidence" value="ECO:0007669"/>
    <property type="project" value="UniProtKB-SubCell"/>
</dbReference>
<dbReference type="Gene3D" id="3.80.10.10">
    <property type="entry name" value="Ribonuclease Inhibitor"/>
    <property type="match status" value="1"/>
</dbReference>
<keyword evidence="6" id="KW-0677">Repeat</keyword>
<evidence type="ECO:0000256" key="5">
    <source>
        <dbReference type="ARBA" id="ARBA00022729"/>
    </source>
</evidence>
<evidence type="ECO:0008006" key="13">
    <source>
        <dbReference type="Google" id="ProtNLM"/>
    </source>
</evidence>
<accession>A0A978V5J7</accession>
<dbReference type="SUPFAM" id="SSF52058">
    <property type="entry name" value="L domain-like"/>
    <property type="match status" value="1"/>
</dbReference>
<dbReference type="InterPro" id="IPR046956">
    <property type="entry name" value="RLP23-like"/>
</dbReference>
<evidence type="ECO:0000256" key="6">
    <source>
        <dbReference type="ARBA" id="ARBA00022737"/>
    </source>
</evidence>
<evidence type="ECO:0000256" key="3">
    <source>
        <dbReference type="ARBA" id="ARBA00022614"/>
    </source>
</evidence>
<dbReference type="InterPro" id="IPR032675">
    <property type="entry name" value="LRR_dom_sf"/>
</dbReference>
<proteinExistence type="inferred from homology"/>
<dbReference type="PRINTS" id="PR00019">
    <property type="entry name" value="LEURICHRPT"/>
</dbReference>
<keyword evidence="8" id="KW-0472">Membrane</keyword>
<evidence type="ECO:0000313" key="11">
    <source>
        <dbReference type="EMBL" id="KAH7522630.1"/>
    </source>
</evidence>
<dbReference type="PANTHER" id="PTHR48063:SF112">
    <property type="entry name" value="RECEPTOR LIKE PROTEIN 30-LIKE"/>
    <property type="match status" value="1"/>
</dbReference>
<reference evidence="11" key="1">
    <citation type="journal article" date="2021" name="Front. Plant Sci.">
        <title>Chromosome-Scale Genome Assembly for Chinese Sour Jujube and Insights Into Its Genome Evolution and Domestication Signature.</title>
        <authorList>
            <person name="Shen L.-Y."/>
            <person name="Luo H."/>
            <person name="Wang X.-L."/>
            <person name="Wang X.-M."/>
            <person name="Qiu X.-J."/>
            <person name="Liu H."/>
            <person name="Zhou S.-S."/>
            <person name="Jia K.-H."/>
            <person name="Nie S."/>
            <person name="Bao Y.-T."/>
            <person name="Zhang R.-G."/>
            <person name="Yun Q.-Z."/>
            <person name="Chai Y.-H."/>
            <person name="Lu J.-Y."/>
            <person name="Li Y."/>
            <person name="Zhao S.-W."/>
            <person name="Mao J.-F."/>
            <person name="Jia S.-G."/>
            <person name="Mao Y.-M."/>
        </authorList>
    </citation>
    <scope>NUCLEOTIDE SEQUENCE</scope>
    <source>
        <strain evidence="11">AT0</strain>
        <tissue evidence="11">Leaf</tissue>
    </source>
</reference>
<keyword evidence="4" id="KW-0812">Transmembrane</keyword>
<dbReference type="AlphaFoldDB" id="A0A978V5J7"/>
<name>A0A978V5J7_ZIZJJ</name>
<organism evidence="11 12">
    <name type="scientific">Ziziphus jujuba var. spinosa</name>
    <dbReference type="NCBI Taxonomy" id="714518"/>
    <lineage>
        <taxon>Eukaryota</taxon>
        <taxon>Viridiplantae</taxon>
        <taxon>Streptophyta</taxon>
        <taxon>Embryophyta</taxon>
        <taxon>Tracheophyta</taxon>
        <taxon>Spermatophyta</taxon>
        <taxon>Magnoliopsida</taxon>
        <taxon>eudicotyledons</taxon>
        <taxon>Gunneridae</taxon>
        <taxon>Pentapetalae</taxon>
        <taxon>rosids</taxon>
        <taxon>fabids</taxon>
        <taxon>Rosales</taxon>
        <taxon>Rhamnaceae</taxon>
        <taxon>Paliureae</taxon>
        <taxon>Ziziphus</taxon>
    </lineage>
</organism>
<gene>
    <name evidence="11" type="ORF">FEM48_Zijuj07G0159200</name>
</gene>
<keyword evidence="5" id="KW-0732">Signal</keyword>
<evidence type="ECO:0000256" key="7">
    <source>
        <dbReference type="ARBA" id="ARBA00022989"/>
    </source>
</evidence>
<dbReference type="Proteomes" id="UP000813462">
    <property type="component" value="Unassembled WGS sequence"/>
</dbReference>